<name>A0ACB8RHN7_9AGAM</name>
<evidence type="ECO:0000313" key="2">
    <source>
        <dbReference type="Proteomes" id="UP000814033"/>
    </source>
</evidence>
<sequence length="61" mass="6807">MSRCRWWRLSAPGVAMGLMCLGCVLTYPRVVALYVLLGRIEWLGWSSHVVGRSRLVGSSGR</sequence>
<evidence type="ECO:0000313" key="1">
    <source>
        <dbReference type="EMBL" id="KAI0043706.1"/>
    </source>
</evidence>
<gene>
    <name evidence="1" type="ORF">FA95DRAFT_360135</name>
</gene>
<keyword evidence="2" id="KW-1185">Reference proteome</keyword>
<reference evidence="1" key="1">
    <citation type="submission" date="2021-02" db="EMBL/GenBank/DDBJ databases">
        <authorList>
            <consortium name="DOE Joint Genome Institute"/>
            <person name="Ahrendt S."/>
            <person name="Looney B.P."/>
            <person name="Miyauchi S."/>
            <person name="Morin E."/>
            <person name="Drula E."/>
            <person name="Courty P.E."/>
            <person name="Chicoki N."/>
            <person name="Fauchery L."/>
            <person name="Kohler A."/>
            <person name="Kuo A."/>
            <person name="Labutti K."/>
            <person name="Pangilinan J."/>
            <person name="Lipzen A."/>
            <person name="Riley R."/>
            <person name="Andreopoulos W."/>
            <person name="He G."/>
            <person name="Johnson J."/>
            <person name="Barry K.W."/>
            <person name="Grigoriev I.V."/>
            <person name="Nagy L."/>
            <person name="Hibbett D."/>
            <person name="Henrissat B."/>
            <person name="Matheny P.B."/>
            <person name="Labbe J."/>
            <person name="Martin F."/>
        </authorList>
    </citation>
    <scope>NUCLEOTIDE SEQUENCE</scope>
    <source>
        <strain evidence="1">FP105234-sp</strain>
    </source>
</reference>
<reference evidence="1" key="2">
    <citation type="journal article" date="2022" name="New Phytol.">
        <title>Evolutionary transition to the ectomycorrhizal habit in the genomes of a hyperdiverse lineage of mushroom-forming fungi.</title>
        <authorList>
            <person name="Looney B."/>
            <person name="Miyauchi S."/>
            <person name="Morin E."/>
            <person name="Drula E."/>
            <person name="Courty P.E."/>
            <person name="Kohler A."/>
            <person name="Kuo A."/>
            <person name="LaButti K."/>
            <person name="Pangilinan J."/>
            <person name="Lipzen A."/>
            <person name="Riley R."/>
            <person name="Andreopoulos W."/>
            <person name="He G."/>
            <person name="Johnson J."/>
            <person name="Nolan M."/>
            <person name="Tritt A."/>
            <person name="Barry K.W."/>
            <person name="Grigoriev I.V."/>
            <person name="Nagy L.G."/>
            <person name="Hibbett D."/>
            <person name="Henrissat B."/>
            <person name="Matheny P.B."/>
            <person name="Labbe J."/>
            <person name="Martin F.M."/>
        </authorList>
    </citation>
    <scope>NUCLEOTIDE SEQUENCE</scope>
    <source>
        <strain evidence="1">FP105234-sp</strain>
    </source>
</reference>
<dbReference type="Proteomes" id="UP000814033">
    <property type="component" value="Unassembled WGS sequence"/>
</dbReference>
<organism evidence="1 2">
    <name type="scientific">Auriscalpium vulgare</name>
    <dbReference type="NCBI Taxonomy" id="40419"/>
    <lineage>
        <taxon>Eukaryota</taxon>
        <taxon>Fungi</taxon>
        <taxon>Dikarya</taxon>
        <taxon>Basidiomycota</taxon>
        <taxon>Agaricomycotina</taxon>
        <taxon>Agaricomycetes</taxon>
        <taxon>Russulales</taxon>
        <taxon>Auriscalpiaceae</taxon>
        <taxon>Auriscalpium</taxon>
    </lineage>
</organism>
<proteinExistence type="predicted"/>
<dbReference type="EMBL" id="MU276007">
    <property type="protein sequence ID" value="KAI0043706.1"/>
    <property type="molecule type" value="Genomic_DNA"/>
</dbReference>
<accession>A0ACB8RHN7</accession>
<protein>
    <submittedName>
        <fullName evidence="1">Uncharacterized protein</fullName>
    </submittedName>
</protein>
<comment type="caution">
    <text evidence="1">The sequence shown here is derived from an EMBL/GenBank/DDBJ whole genome shotgun (WGS) entry which is preliminary data.</text>
</comment>